<keyword evidence="2 4" id="KW-0378">Hydrolase</keyword>
<protein>
    <submittedName>
        <fullName evidence="4">HAD-IB family hydrolase</fullName>
    </submittedName>
</protein>
<comment type="caution">
    <text evidence="4">The sequence shown here is derived from an EMBL/GenBank/DDBJ whole genome shotgun (WGS) entry which is preliminary data.</text>
</comment>
<proteinExistence type="predicted"/>
<dbReference type="NCBIfam" id="TIGR01488">
    <property type="entry name" value="HAD-SF-IB"/>
    <property type="match status" value="1"/>
</dbReference>
<dbReference type="Gene3D" id="1.20.1440.100">
    <property type="entry name" value="SG protein - dephosphorylation function"/>
    <property type="match status" value="1"/>
</dbReference>
<evidence type="ECO:0000256" key="1">
    <source>
        <dbReference type="ARBA" id="ARBA00022723"/>
    </source>
</evidence>
<dbReference type="InterPro" id="IPR050582">
    <property type="entry name" value="HAD-like_SerB"/>
</dbReference>
<dbReference type="RefSeq" id="WP_284103003.1">
    <property type="nucleotide sequence ID" value="NZ_JARRAF010000046.1"/>
</dbReference>
<dbReference type="Pfam" id="PF12710">
    <property type="entry name" value="HAD"/>
    <property type="match status" value="1"/>
</dbReference>
<dbReference type="InterPro" id="IPR006385">
    <property type="entry name" value="HAD_hydro_SerB1"/>
</dbReference>
<organism evidence="4 5">
    <name type="scientific">Parachitinimonas caeni</name>
    <dbReference type="NCBI Taxonomy" id="3031301"/>
    <lineage>
        <taxon>Bacteria</taxon>
        <taxon>Pseudomonadati</taxon>
        <taxon>Pseudomonadota</taxon>
        <taxon>Betaproteobacteria</taxon>
        <taxon>Neisseriales</taxon>
        <taxon>Chitinibacteraceae</taxon>
        <taxon>Parachitinimonas</taxon>
    </lineage>
</organism>
<dbReference type="Proteomes" id="UP001172778">
    <property type="component" value="Unassembled WGS sequence"/>
</dbReference>
<dbReference type="InterPro" id="IPR023214">
    <property type="entry name" value="HAD_sf"/>
</dbReference>
<sequence length="220" mass="24735">MTAYAFFDVDETLIHPKSMFDFLRFWYERRQQPDEYARQMYLIQQQVCSGADRAQVNRFYYRQFAGLPFVELMVAGLDWFNERLASGKLFKPGIVERLGQLRQQGIEPVLVSGSMLPVLMPIARKLGAQGVLCAEQESHAGLLTGELTASAIGSAKRERLQAFLAERGADARQCHAFGDHISDLPMLEAVAYPTAVDPCPELATIARQRGWPILITHTDT</sequence>
<gene>
    <name evidence="4" type="ORF">PZA18_21800</name>
</gene>
<evidence type="ECO:0000256" key="2">
    <source>
        <dbReference type="ARBA" id="ARBA00022801"/>
    </source>
</evidence>
<dbReference type="Gene3D" id="3.40.50.1000">
    <property type="entry name" value="HAD superfamily/HAD-like"/>
    <property type="match status" value="1"/>
</dbReference>
<evidence type="ECO:0000256" key="3">
    <source>
        <dbReference type="ARBA" id="ARBA00022842"/>
    </source>
</evidence>
<keyword evidence="1" id="KW-0479">Metal-binding</keyword>
<name>A0ABT7E5P2_9NEIS</name>
<dbReference type="SUPFAM" id="SSF56784">
    <property type="entry name" value="HAD-like"/>
    <property type="match status" value="1"/>
</dbReference>
<evidence type="ECO:0000313" key="5">
    <source>
        <dbReference type="Proteomes" id="UP001172778"/>
    </source>
</evidence>
<accession>A0ABT7E5P2</accession>
<dbReference type="InterPro" id="IPR036412">
    <property type="entry name" value="HAD-like_sf"/>
</dbReference>
<dbReference type="EMBL" id="JARRAF010000046">
    <property type="protein sequence ID" value="MDK2126683.1"/>
    <property type="molecule type" value="Genomic_DNA"/>
</dbReference>
<dbReference type="PANTHER" id="PTHR43344:SF13">
    <property type="entry name" value="PHOSPHATASE RV3661-RELATED"/>
    <property type="match status" value="1"/>
</dbReference>
<keyword evidence="5" id="KW-1185">Reference proteome</keyword>
<dbReference type="PANTHER" id="PTHR43344">
    <property type="entry name" value="PHOSPHOSERINE PHOSPHATASE"/>
    <property type="match status" value="1"/>
</dbReference>
<dbReference type="NCBIfam" id="TIGR01490">
    <property type="entry name" value="HAD-SF-IB-hyp1"/>
    <property type="match status" value="1"/>
</dbReference>
<reference evidence="4" key="1">
    <citation type="submission" date="2023-03" db="EMBL/GenBank/DDBJ databases">
        <title>Chitinimonas shenzhenensis gen. nov., sp. nov., a novel member of family Burkholderiaceae isolated from activated sludge collected in Shen Zhen, China.</title>
        <authorList>
            <person name="Wang X."/>
        </authorList>
    </citation>
    <scope>NUCLEOTIDE SEQUENCE</scope>
    <source>
        <strain evidence="4">DQS-5</strain>
    </source>
</reference>
<dbReference type="GO" id="GO:0016787">
    <property type="term" value="F:hydrolase activity"/>
    <property type="evidence" value="ECO:0007669"/>
    <property type="project" value="UniProtKB-KW"/>
</dbReference>
<evidence type="ECO:0000313" key="4">
    <source>
        <dbReference type="EMBL" id="MDK2126683.1"/>
    </source>
</evidence>
<keyword evidence="3" id="KW-0460">Magnesium</keyword>